<feature type="transmembrane region" description="Helical" evidence="1">
    <location>
        <begin position="105"/>
        <end position="122"/>
    </location>
</feature>
<gene>
    <name evidence="2" type="ORF">ACFOWD_01685</name>
</gene>
<keyword evidence="1" id="KW-1133">Transmembrane helix</keyword>
<proteinExistence type="predicted"/>
<organism evidence="2 3">
    <name type="scientific">Polaribacter marinivivus</name>
    <dbReference type="NCBI Taxonomy" id="1524260"/>
    <lineage>
        <taxon>Bacteria</taxon>
        <taxon>Pseudomonadati</taxon>
        <taxon>Bacteroidota</taxon>
        <taxon>Flavobacteriia</taxon>
        <taxon>Flavobacteriales</taxon>
        <taxon>Flavobacteriaceae</taxon>
    </lineage>
</organism>
<evidence type="ECO:0000256" key="1">
    <source>
        <dbReference type="SAM" id="Phobius"/>
    </source>
</evidence>
<feature type="transmembrane region" description="Helical" evidence="1">
    <location>
        <begin position="181"/>
        <end position="198"/>
    </location>
</feature>
<evidence type="ECO:0008006" key="4">
    <source>
        <dbReference type="Google" id="ProtNLM"/>
    </source>
</evidence>
<keyword evidence="3" id="KW-1185">Reference proteome</keyword>
<keyword evidence="1" id="KW-0812">Transmembrane</keyword>
<feature type="transmembrane region" description="Helical" evidence="1">
    <location>
        <begin position="151"/>
        <end position="169"/>
    </location>
</feature>
<feature type="transmembrane region" description="Helical" evidence="1">
    <location>
        <begin position="129"/>
        <end position="145"/>
    </location>
</feature>
<evidence type="ECO:0000313" key="2">
    <source>
        <dbReference type="EMBL" id="MFC4267601.1"/>
    </source>
</evidence>
<keyword evidence="1" id="KW-0472">Membrane</keyword>
<dbReference type="EMBL" id="JBHSCY010000001">
    <property type="protein sequence ID" value="MFC4267601.1"/>
    <property type="molecule type" value="Genomic_DNA"/>
</dbReference>
<sequence length="199" mass="22769">MKFQKYISAIIHPIVIPTIGVMIYFLLVPTTYTSAQKFTVLSAVFVITYLIPLFTLLVFKKLKLIDSYKTETIKERRLPVLLMVILFYFLANTLNSTLILKDLTLLFYASSLGLLIIYILFYFKFKMSIHLFSLGISTGFFLVLSEIYSQSFLLVIIILLFLSGLVASARLHLKAHNKLEVYSGFFVGIIAVFATYFIL</sequence>
<name>A0ABV8R5E5_9FLAO</name>
<dbReference type="Proteomes" id="UP001595826">
    <property type="component" value="Unassembled WGS sequence"/>
</dbReference>
<dbReference type="RefSeq" id="WP_298989444.1">
    <property type="nucleotide sequence ID" value="NZ_JBHSCY010000001.1"/>
</dbReference>
<accession>A0ABV8R5E5</accession>
<reference evidence="3" key="1">
    <citation type="journal article" date="2019" name="Int. J. Syst. Evol. Microbiol.">
        <title>The Global Catalogue of Microorganisms (GCM) 10K type strain sequencing project: providing services to taxonomists for standard genome sequencing and annotation.</title>
        <authorList>
            <consortium name="The Broad Institute Genomics Platform"/>
            <consortium name="The Broad Institute Genome Sequencing Center for Infectious Disease"/>
            <person name="Wu L."/>
            <person name="Ma J."/>
        </authorList>
    </citation>
    <scope>NUCLEOTIDE SEQUENCE [LARGE SCALE GENOMIC DNA]</scope>
    <source>
        <strain evidence="3">CECT 8655</strain>
    </source>
</reference>
<protein>
    <recommendedName>
        <fullName evidence="4">PAP2 family protein</fullName>
    </recommendedName>
</protein>
<feature type="transmembrane region" description="Helical" evidence="1">
    <location>
        <begin position="7"/>
        <end position="27"/>
    </location>
</feature>
<evidence type="ECO:0000313" key="3">
    <source>
        <dbReference type="Proteomes" id="UP001595826"/>
    </source>
</evidence>
<feature type="transmembrane region" description="Helical" evidence="1">
    <location>
        <begin position="80"/>
        <end position="99"/>
    </location>
</feature>
<comment type="caution">
    <text evidence="2">The sequence shown here is derived from an EMBL/GenBank/DDBJ whole genome shotgun (WGS) entry which is preliminary data.</text>
</comment>
<feature type="transmembrane region" description="Helical" evidence="1">
    <location>
        <begin position="39"/>
        <end position="59"/>
    </location>
</feature>